<dbReference type="SUPFAM" id="SSF53335">
    <property type="entry name" value="S-adenosyl-L-methionine-dependent methyltransferases"/>
    <property type="match status" value="1"/>
</dbReference>
<accession>A0AAD7UQ89</accession>
<feature type="domain" description="Methyltransferase type 11" evidence="1">
    <location>
        <begin position="56"/>
        <end position="128"/>
    </location>
</feature>
<dbReference type="Gene3D" id="3.40.50.150">
    <property type="entry name" value="Vaccinia Virus protein VP39"/>
    <property type="match status" value="1"/>
</dbReference>
<sequence length="204" mass="22379">MFERIEGVRKGKKDEEAREKLVALMWDSLASLKGAPDAVTAQRLDEIATHVEGRVLDVGCGQGSMFKRLKRNGYVGCDLSGEMIAGIKHKGDFRHANFFDIDEHFDTVLFCGSLQFFANLTSVFQRCQMIAERVVIAHTRGALFVREERLGNPYVVPCFMPDMDELQSIGHATGFTVTYAHPHLAHFYLAVLDGGGGGGGGGVV</sequence>
<evidence type="ECO:0000313" key="2">
    <source>
        <dbReference type="EMBL" id="KAJ8613888.1"/>
    </source>
</evidence>
<evidence type="ECO:0000259" key="1">
    <source>
        <dbReference type="Pfam" id="PF08241"/>
    </source>
</evidence>
<name>A0AAD7UQ89_9STRA</name>
<dbReference type="Pfam" id="PF08241">
    <property type="entry name" value="Methyltransf_11"/>
    <property type="match status" value="1"/>
</dbReference>
<dbReference type="InterPro" id="IPR013216">
    <property type="entry name" value="Methyltransf_11"/>
</dbReference>
<gene>
    <name evidence="2" type="ORF">CTAYLR_008670</name>
</gene>
<dbReference type="InterPro" id="IPR029063">
    <property type="entry name" value="SAM-dependent_MTases_sf"/>
</dbReference>
<comment type="caution">
    <text evidence="2">The sequence shown here is derived from an EMBL/GenBank/DDBJ whole genome shotgun (WGS) entry which is preliminary data.</text>
</comment>
<evidence type="ECO:0000313" key="3">
    <source>
        <dbReference type="Proteomes" id="UP001230188"/>
    </source>
</evidence>
<protein>
    <recommendedName>
        <fullName evidence="1">Methyltransferase type 11 domain-containing protein</fullName>
    </recommendedName>
</protein>
<organism evidence="2 3">
    <name type="scientific">Chrysophaeum taylorii</name>
    <dbReference type="NCBI Taxonomy" id="2483200"/>
    <lineage>
        <taxon>Eukaryota</taxon>
        <taxon>Sar</taxon>
        <taxon>Stramenopiles</taxon>
        <taxon>Ochrophyta</taxon>
        <taxon>Pelagophyceae</taxon>
        <taxon>Pelagomonadales</taxon>
        <taxon>Pelagomonadaceae</taxon>
        <taxon>Chrysophaeum</taxon>
    </lineage>
</organism>
<reference evidence="2" key="1">
    <citation type="submission" date="2023-01" db="EMBL/GenBank/DDBJ databases">
        <title>Metagenome sequencing of chrysophaentin producing Chrysophaeum taylorii.</title>
        <authorList>
            <person name="Davison J."/>
            <person name="Bewley C."/>
        </authorList>
    </citation>
    <scope>NUCLEOTIDE SEQUENCE</scope>
    <source>
        <strain evidence="2">NIES-1699</strain>
    </source>
</reference>
<dbReference type="EMBL" id="JAQMWT010000020">
    <property type="protein sequence ID" value="KAJ8613888.1"/>
    <property type="molecule type" value="Genomic_DNA"/>
</dbReference>
<keyword evidence="3" id="KW-1185">Reference proteome</keyword>
<dbReference type="AlphaFoldDB" id="A0AAD7UQ89"/>
<dbReference type="Proteomes" id="UP001230188">
    <property type="component" value="Unassembled WGS sequence"/>
</dbReference>
<proteinExistence type="predicted"/>
<dbReference type="GO" id="GO:0008757">
    <property type="term" value="F:S-adenosylmethionine-dependent methyltransferase activity"/>
    <property type="evidence" value="ECO:0007669"/>
    <property type="project" value="InterPro"/>
</dbReference>
<dbReference type="CDD" id="cd02440">
    <property type="entry name" value="AdoMet_MTases"/>
    <property type="match status" value="1"/>
</dbReference>